<dbReference type="PANTHER" id="PTHR43279">
    <property type="entry name" value="CATECHOL-2,3-DIOXYGENASE"/>
    <property type="match status" value="1"/>
</dbReference>
<dbReference type="SUPFAM" id="SSF54593">
    <property type="entry name" value="Glyoxalase/Bleomycin resistance protein/Dihydroxybiphenyl dioxygenase"/>
    <property type="match status" value="2"/>
</dbReference>
<name>A0AAW8TY70_9ENTE</name>
<dbReference type="InterPro" id="IPR037523">
    <property type="entry name" value="VOC_core"/>
</dbReference>
<evidence type="ECO:0000313" key="2">
    <source>
        <dbReference type="EMBL" id="MDT2809616.1"/>
    </source>
</evidence>
<dbReference type="InterPro" id="IPR029068">
    <property type="entry name" value="Glyas_Bleomycin-R_OHBP_Dase"/>
</dbReference>
<dbReference type="PANTHER" id="PTHR43279:SF1">
    <property type="entry name" value="CATECHOL-2,3-DIOXYGENASE"/>
    <property type="match status" value="1"/>
</dbReference>
<dbReference type="AlphaFoldDB" id="A0AAW8TY70"/>
<accession>A0AAW8TY70</accession>
<dbReference type="Pfam" id="PF00903">
    <property type="entry name" value="Glyoxalase"/>
    <property type="match status" value="1"/>
</dbReference>
<comment type="caution">
    <text evidence="2">The sequence shown here is derived from an EMBL/GenBank/DDBJ whole genome shotgun (WGS) entry which is preliminary data.</text>
</comment>
<gene>
    <name evidence="2" type="ORF">P7H43_03900</name>
</gene>
<dbReference type="InterPro" id="IPR032703">
    <property type="entry name" value="CppA_C"/>
</dbReference>
<protein>
    <submittedName>
        <fullName evidence="2">VOC family protein</fullName>
    </submittedName>
</protein>
<dbReference type="EMBL" id="JARQBJ010000002">
    <property type="protein sequence ID" value="MDT2809616.1"/>
    <property type="molecule type" value="Genomic_DNA"/>
</dbReference>
<proteinExistence type="predicted"/>
<reference evidence="2" key="1">
    <citation type="submission" date="2023-03" db="EMBL/GenBank/DDBJ databases">
        <authorList>
            <person name="Shen W."/>
            <person name="Cai J."/>
        </authorList>
    </citation>
    <scope>NUCLEOTIDE SEQUENCE</scope>
    <source>
        <strain evidence="2">B226-2</strain>
    </source>
</reference>
<evidence type="ECO:0000313" key="3">
    <source>
        <dbReference type="Proteomes" id="UP001256711"/>
    </source>
</evidence>
<dbReference type="Gene3D" id="3.10.180.10">
    <property type="entry name" value="2,3-Dihydroxybiphenyl 1,2-Dioxygenase, domain 1"/>
    <property type="match status" value="2"/>
</dbReference>
<dbReference type="Pfam" id="PF14507">
    <property type="entry name" value="CppA_C"/>
    <property type="match status" value="1"/>
</dbReference>
<dbReference type="InterPro" id="IPR004360">
    <property type="entry name" value="Glyas_Fos-R_dOase_dom"/>
</dbReference>
<evidence type="ECO:0000259" key="1">
    <source>
        <dbReference type="PROSITE" id="PS51819"/>
    </source>
</evidence>
<dbReference type="Proteomes" id="UP001256711">
    <property type="component" value="Unassembled WGS sequence"/>
</dbReference>
<sequence length="272" mass="31109">MDFRLGEETRVETVAIRVKDRDAMIAFYRDIIGFTLKREENELAIMGNQKAEDESLWLEESPRAEDFFGEQKKLQRISLVIPTEAELADLAKRIRSHEYPIVNALWDQGVMGILLNDPEGNQIEVYYGQEKGNSQTPEPLQYEKLAEKATGAYPKLSPEVHFDKVHLNTAQLAEEDAFLRNLGFAIKDETTGIRVLNEGRFHVGLTAALGGTVELKTDDVLGLDFLKFRVSETDLQNLIDHLQTIEWPFYADKKQSIVTVYDPTGIEWWFTK</sequence>
<feature type="domain" description="VOC" evidence="1">
    <location>
        <begin position="10"/>
        <end position="128"/>
    </location>
</feature>
<organism evidence="2 3">
    <name type="scientific">Enterococcus asini</name>
    <dbReference type="NCBI Taxonomy" id="57732"/>
    <lineage>
        <taxon>Bacteria</taxon>
        <taxon>Bacillati</taxon>
        <taxon>Bacillota</taxon>
        <taxon>Bacilli</taxon>
        <taxon>Lactobacillales</taxon>
        <taxon>Enterococcaceae</taxon>
        <taxon>Enterococcus</taxon>
    </lineage>
</organism>
<dbReference type="RefSeq" id="WP_311835083.1">
    <property type="nucleotide sequence ID" value="NZ_JARQBJ010000002.1"/>
</dbReference>
<dbReference type="PROSITE" id="PS51819">
    <property type="entry name" value="VOC"/>
    <property type="match status" value="1"/>
</dbReference>